<organism evidence="8">
    <name type="scientific">Candidatus Methanomethylicus mesodigestus</name>
    <dbReference type="NCBI Taxonomy" id="1867258"/>
    <lineage>
        <taxon>Archaea</taxon>
        <taxon>Thermoproteota</taxon>
        <taxon>Methanosuratincolia</taxon>
        <taxon>Candidatus Methanomethylicales</taxon>
        <taxon>Candidatus Methanomethylicaceae</taxon>
        <taxon>Candidatus Methanomethylicus</taxon>
    </lineage>
</organism>
<dbReference type="Pfam" id="PF00185">
    <property type="entry name" value="OTCace"/>
    <property type="match status" value="1"/>
</dbReference>
<comment type="similarity">
    <text evidence="1 5">Belongs to the aspartate/ornithine carbamoyltransferase superfamily. OTCase family.</text>
</comment>
<dbReference type="EMBL" id="DSTX01000002">
    <property type="protein sequence ID" value="HFK19966.1"/>
    <property type="molecule type" value="Genomic_DNA"/>
</dbReference>
<feature type="domain" description="Aspartate/ornithine carbamoyltransferase carbamoyl-P binding" evidence="7">
    <location>
        <begin position="8"/>
        <end position="149"/>
    </location>
</feature>
<evidence type="ECO:0000256" key="2">
    <source>
        <dbReference type="ARBA" id="ARBA00013007"/>
    </source>
</evidence>
<dbReference type="NCBIfam" id="NF001986">
    <property type="entry name" value="PRK00779.1"/>
    <property type="match status" value="1"/>
</dbReference>
<comment type="subcellular location">
    <subcellularLocation>
        <location evidence="5">Cytoplasm</location>
    </subcellularLocation>
</comment>
<dbReference type="PROSITE" id="PS00097">
    <property type="entry name" value="CARBAMOYLTRANSFERASE"/>
    <property type="match status" value="1"/>
</dbReference>
<feature type="binding site" evidence="5">
    <location>
        <position position="109"/>
    </location>
    <ligand>
        <name>carbamoyl phosphate</name>
        <dbReference type="ChEBI" id="CHEBI:58228"/>
    </ligand>
</feature>
<evidence type="ECO:0000256" key="5">
    <source>
        <dbReference type="HAMAP-Rule" id="MF_01109"/>
    </source>
</evidence>
<reference evidence="8" key="1">
    <citation type="journal article" date="2020" name="mSystems">
        <title>Genome- and Community-Level Interaction Insights into Carbon Utilization and Element Cycling Functions of Hydrothermarchaeota in Hydrothermal Sediment.</title>
        <authorList>
            <person name="Zhou Z."/>
            <person name="Liu Y."/>
            <person name="Xu W."/>
            <person name="Pan J."/>
            <person name="Luo Z.H."/>
            <person name="Li M."/>
        </authorList>
    </citation>
    <scope>NUCLEOTIDE SEQUENCE [LARGE SCALE GENOMIC DNA]</scope>
    <source>
        <strain evidence="8">SpSt-468</strain>
    </source>
</reference>
<evidence type="ECO:0000256" key="1">
    <source>
        <dbReference type="ARBA" id="ARBA00007805"/>
    </source>
</evidence>
<evidence type="ECO:0000313" key="8">
    <source>
        <dbReference type="EMBL" id="HFK19966.1"/>
    </source>
</evidence>
<dbReference type="PANTHER" id="PTHR45753:SF3">
    <property type="entry name" value="ORNITHINE TRANSCARBAMYLASE, MITOCHONDRIAL"/>
    <property type="match status" value="1"/>
</dbReference>
<dbReference type="InterPro" id="IPR006130">
    <property type="entry name" value="Asp/Orn_carbamoylTrfase"/>
</dbReference>
<dbReference type="HAMAP" id="MF_01109">
    <property type="entry name" value="OTCase"/>
    <property type="match status" value="1"/>
</dbReference>
<evidence type="ECO:0000259" key="6">
    <source>
        <dbReference type="Pfam" id="PF00185"/>
    </source>
</evidence>
<keyword evidence="3 5" id="KW-0808">Transferase</keyword>
<feature type="binding site" evidence="5">
    <location>
        <begin position="235"/>
        <end position="236"/>
    </location>
    <ligand>
        <name>L-ornithine</name>
        <dbReference type="ChEBI" id="CHEBI:46911"/>
    </ligand>
</feature>
<dbReference type="GO" id="GO:0004585">
    <property type="term" value="F:ornithine carbamoyltransferase activity"/>
    <property type="evidence" value="ECO:0007669"/>
    <property type="project" value="UniProtKB-UniRule"/>
</dbReference>
<dbReference type="InterPro" id="IPR024904">
    <property type="entry name" value="OTCase_ArgI"/>
</dbReference>
<protein>
    <recommendedName>
        <fullName evidence="2 5">Ornithine carbamoyltransferase</fullName>
        <shortName evidence="5">OTCase</shortName>
        <ecNumber evidence="2 5">2.1.3.3</ecNumber>
    </recommendedName>
</protein>
<dbReference type="NCBIfam" id="TIGR00658">
    <property type="entry name" value="orni_carb_tr"/>
    <property type="match status" value="1"/>
</dbReference>
<evidence type="ECO:0000259" key="7">
    <source>
        <dbReference type="Pfam" id="PF02729"/>
    </source>
</evidence>
<dbReference type="EC" id="2.1.3.3" evidence="2 5"/>
<gene>
    <name evidence="8" type="primary">argF</name>
    <name evidence="8" type="ORF">ENS19_01645</name>
</gene>
<feature type="binding site" evidence="5">
    <location>
        <position position="299"/>
    </location>
    <ligand>
        <name>carbamoyl phosphate</name>
        <dbReference type="ChEBI" id="CHEBI:58228"/>
    </ligand>
</feature>
<dbReference type="GO" id="GO:0016597">
    <property type="term" value="F:amino acid binding"/>
    <property type="evidence" value="ECO:0007669"/>
    <property type="project" value="InterPro"/>
</dbReference>
<dbReference type="GO" id="GO:0042450">
    <property type="term" value="P:L-arginine biosynthetic process via ornithine"/>
    <property type="evidence" value="ECO:0007669"/>
    <property type="project" value="UniProtKB-UniRule"/>
</dbReference>
<dbReference type="GO" id="GO:0019240">
    <property type="term" value="P:citrulline biosynthetic process"/>
    <property type="evidence" value="ECO:0007669"/>
    <property type="project" value="TreeGrafter"/>
</dbReference>
<dbReference type="PRINTS" id="PR00100">
    <property type="entry name" value="AOTCASE"/>
</dbReference>
<dbReference type="GO" id="GO:0005737">
    <property type="term" value="C:cytoplasm"/>
    <property type="evidence" value="ECO:0007669"/>
    <property type="project" value="UniProtKB-SubCell"/>
</dbReference>
<keyword evidence="5" id="KW-0963">Cytoplasm</keyword>
<dbReference type="AlphaFoldDB" id="A0A7C3F3L1"/>
<feature type="binding site" evidence="5">
    <location>
        <position position="168"/>
    </location>
    <ligand>
        <name>L-ornithine</name>
        <dbReference type="ChEBI" id="CHEBI:46911"/>
    </ligand>
</feature>
<dbReference type="InterPro" id="IPR006131">
    <property type="entry name" value="Asp_carbamoyltransf_Asp/Orn-bd"/>
</dbReference>
<dbReference type="PRINTS" id="PR00102">
    <property type="entry name" value="OTCASE"/>
</dbReference>
<comment type="caution">
    <text evidence="8">The sequence shown here is derived from an EMBL/GenBank/DDBJ whole genome shotgun (WGS) entry which is preliminary data.</text>
</comment>
<evidence type="ECO:0000256" key="3">
    <source>
        <dbReference type="ARBA" id="ARBA00022679"/>
    </source>
</evidence>
<comment type="catalytic activity">
    <reaction evidence="4 5">
        <text>carbamoyl phosphate + L-ornithine = L-citrulline + phosphate + H(+)</text>
        <dbReference type="Rhea" id="RHEA:19513"/>
        <dbReference type="ChEBI" id="CHEBI:15378"/>
        <dbReference type="ChEBI" id="CHEBI:43474"/>
        <dbReference type="ChEBI" id="CHEBI:46911"/>
        <dbReference type="ChEBI" id="CHEBI:57743"/>
        <dbReference type="ChEBI" id="CHEBI:58228"/>
        <dbReference type="EC" id="2.1.3.3"/>
    </reaction>
</comment>
<dbReference type="InterPro" id="IPR006132">
    <property type="entry name" value="Asp/Orn_carbamoyltranf_P-bd"/>
</dbReference>
<sequence length="311" mass="34475">MLRSMKGRDFLVTSDFTKEELTAMLKKSMEMKADVKCGRYIQPYLKGKTVILLFQKPSTRTRISFDVGVHQLGGHPIYLSWNELQLGRGETIADTGRTFDCYADGIVARVFKHTDLETMAKVARAPVINALSDTSHPCQALGDALTIIEKKGKIEGTRVTFVGDGNDNVCRSLAEIVAQLGGKMTIASPRKYMPPEDFIEKVRRLSSQGASVDLTEDPVSAVKDSDVIYTDVWTSMGLEKEAEERRATLKPYQLNAQLMSSAPKDAIVMHCLPAHRGEEITDEVVDGKNSVVWDQAENRLHAQKGIMALLL</sequence>
<dbReference type="SUPFAM" id="SSF53671">
    <property type="entry name" value="Aspartate/ornithine carbamoyltransferase"/>
    <property type="match status" value="1"/>
</dbReference>
<feature type="binding site" evidence="5">
    <location>
        <begin position="271"/>
        <end position="272"/>
    </location>
    <ligand>
        <name>carbamoyl phosphate</name>
        <dbReference type="ChEBI" id="CHEBI:58228"/>
    </ligand>
</feature>
<dbReference type="Pfam" id="PF02729">
    <property type="entry name" value="OTCace_N"/>
    <property type="match status" value="1"/>
</dbReference>
<feature type="binding site" evidence="5">
    <location>
        <position position="85"/>
    </location>
    <ligand>
        <name>carbamoyl phosphate</name>
        <dbReference type="ChEBI" id="CHEBI:58228"/>
    </ligand>
</feature>
<feature type="binding site" evidence="5">
    <location>
        <begin position="136"/>
        <end position="139"/>
    </location>
    <ligand>
        <name>carbamoyl phosphate</name>
        <dbReference type="ChEBI" id="CHEBI:58228"/>
    </ligand>
</feature>
<dbReference type="InterPro" id="IPR036901">
    <property type="entry name" value="Asp/Orn_carbamoylTrfase_sf"/>
</dbReference>
<dbReference type="InterPro" id="IPR002292">
    <property type="entry name" value="Orn/put_carbamltrans"/>
</dbReference>
<feature type="domain" description="Aspartate/ornithine carbamoyltransferase Asp/Orn-binding" evidence="6">
    <location>
        <begin position="156"/>
        <end position="310"/>
    </location>
</feature>
<accession>A0A7C3F3L1</accession>
<proteinExistence type="inferred from homology"/>
<feature type="binding site" evidence="5">
    <location>
        <begin position="58"/>
        <end position="61"/>
    </location>
    <ligand>
        <name>carbamoyl phosphate</name>
        <dbReference type="ChEBI" id="CHEBI:58228"/>
    </ligand>
</feature>
<dbReference type="PANTHER" id="PTHR45753">
    <property type="entry name" value="ORNITHINE CARBAMOYLTRANSFERASE, MITOCHONDRIAL"/>
    <property type="match status" value="1"/>
</dbReference>
<feature type="binding site" evidence="5">
    <location>
        <position position="231"/>
    </location>
    <ligand>
        <name>L-ornithine</name>
        <dbReference type="ChEBI" id="CHEBI:46911"/>
    </ligand>
</feature>
<evidence type="ECO:0000256" key="4">
    <source>
        <dbReference type="ARBA" id="ARBA00048772"/>
    </source>
</evidence>
<dbReference type="Gene3D" id="3.40.50.1370">
    <property type="entry name" value="Aspartate/ornithine carbamoyltransferase"/>
    <property type="match status" value="2"/>
</dbReference>
<name>A0A7C3F3L1_9CREN</name>
<dbReference type="FunFam" id="3.40.50.1370:FF:000008">
    <property type="entry name" value="Ornithine carbamoyltransferase"/>
    <property type="match status" value="1"/>
</dbReference>